<accession>X0Y6Q3</accession>
<reference evidence="1" key="1">
    <citation type="journal article" date="2014" name="Front. Microbiol.">
        <title>High frequency of phylogenetically diverse reductive dehalogenase-homologous genes in deep subseafloor sedimentary metagenomes.</title>
        <authorList>
            <person name="Kawai M."/>
            <person name="Futagami T."/>
            <person name="Toyoda A."/>
            <person name="Takaki Y."/>
            <person name="Nishi S."/>
            <person name="Hori S."/>
            <person name="Arai W."/>
            <person name="Tsubouchi T."/>
            <person name="Morono Y."/>
            <person name="Uchiyama I."/>
            <person name="Ito T."/>
            <person name="Fujiyama A."/>
            <person name="Inagaki F."/>
            <person name="Takami H."/>
        </authorList>
    </citation>
    <scope>NUCLEOTIDE SEQUENCE</scope>
    <source>
        <strain evidence="1">Expedition CK06-06</strain>
    </source>
</reference>
<sequence length="103" mass="11954">MTKTKLRLSTRRWLNKIKAGYVLELHHEQILELAGASWDRALEAKEAVDQDGAYIEDRFQQIRAHPAIDIQLRSTITYSRLMREIGLDLEPPPDRPARTPAQY</sequence>
<evidence type="ECO:0000313" key="1">
    <source>
        <dbReference type="EMBL" id="GAG32556.1"/>
    </source>
</evidence>
<comment type="caution">
    <text evidence="1">The sequence shown here is derived from an EMBL/GenBank/DDBJ whole genome shotgun (WGS) entry which is preliminary data.</text>
</comment>
<organism evidence="1">
    <name type="scientific">marine sediment metagenome</name>
    <dbReference type="NCBI Taxonomy" id="412755"/>
    <lineage>
        <taxon>unclassified sequences</taxon>
        <taxon>metagenomes</taxon>
        <taxon>ecological metagenomes</taxon>
    </lineage>
</organism>
<name>X0Y6Q3_9ZZZZ</name>
<protein>
    <submittedName>
        <fullName evidence="1">Uncharacterized protein</fullName>
    </submittedName>
</protein>
<gene>
    <name evidence="1" type="ORF">S01H1_61246</name>
</gene>
<dbReference type="EMBL" id="BARS01040148">
    <property type="protein sequence ID" value="GAG32556.1"/>
    <property type="molecule type" value="Genomic_DNA"/>
</dbReference>
<proteinExistence type="predicted"/>
<dbReference type="AlphaFoldDB" id="X0Y6Q3"/>